<proteinExistence type="inferred from homology"/>
<feature type="binding site" evidence="10">
    <location>
        <position position="158"/>
    </location>
    <ligand>
        <name>NAD(+)</name>
        <dbReference type="ChEBI" id="CHEBI:57540"/>
    </ligand>
</feature>
<comment type="pathway">
    <text evidence="1">Nucleotide-sugar biosynthesis; UDP-alpha-D-glucuronate biosynthesis; UDP-alpha-D-glucuronate from UDP-alpha-D-glucose: step 1/1.</text>
</comment>
<evidence type="ECO:0000256" key="1">
    <source>
        <dbReference type="ARBA" id="ARBA00004701"/>
    </source>
</evidence>
<dbReference type="Pfam" id="PF00984">
    <property type="entry name" value="UDPG_MGDP_dh"/>
    <property type="match status" value="1"/>
</dbReference>
<dbReference type="SUPFAM" id="SSF52413">
    <property type="entry name" value="UDP-glucose/GDP-mannose dehydrogenase C-terminal domain"/>
    <property type="match status" value="1"/>
</dbReference>
<dbReference type="Proteomes" id="UP000271374">
    <property type="component" value="Unassembled WGS sequence"/>
</dbReference>
<dbReference type="EMBL" id="RXNT01000010">
    <property type="protein sequence ID" value="RTR30502.1"/>
    <property type="molecule type" value="Genomic_DNA"/>
</dbReference>
<gene>
    <name evidence="12" type="ORF">EKG37_13465</name>
</gene>
<feature type="binding site" evidence="9">
    <location>
        <position position="323"/>
    </location>
    <ligand>
        <name>substrate</name>
    </ligand>
</feature>
<feature type="binding site" evidence="10">
    <location>
        <position position="35"/>
    </location>
    <ligand>
        <name>NAD(+)</name>
        <dbReference type="ChEBI" id="CHEBI:57540"/>
    </ligand>
</feature>
<dbReference type="GO" id="GO:0006065">
    <property type="term" value="P:UDP-glucuronate biosynthetic process"/>
    <property type="evidence" value="ECO:0007669"/>
    <property type="project" value="UniProtKB-UniPathway"/>
</dbReference>
<keyword evidence="5 7" id="KW-0520">NAD</keyword>
<feature type="binding site" evidence="10">
    <location>
        <position position="30"/>
    </location>
    <ligand>
        <name>NAD(+)</name>
        <dbReference type="ChEBI" id="CHEBI:57540"/>
    </ligand>
</feature>
<dbReference type="SUPFAM" id="SSF48179">
    <property type="entry name" value="6-phosphogluconate dehydrogenase C-terminal domain-like"/>
    <property type="match status" value="1"/>
</dbReference>
<dbReference type="Pfam" id="PF03720">
    <property type="entry name" value="UDPG_MGDP_dh_C"/>
    <property type="match status" value="1"/>
</dbReference>
<feature type="binding site" evidence="9">
    <location>
        <position position="207"/>
    </location>
    <ligand>
        <name>substrate</name>
    </ligand>
</feature>
<feature type="binding site" evidence="9">
    <location>
        <begin position="155"/>
        <end position="158"/>
    </location>
    <ligand>
        <name>substrate</name>
    </ligand>
</feature>
<feature type="binding site" evidence="10">
    <location>
        <position position="86"/>
    </location>
    <ligand>
        <name>NAD(+)</name>
        <dbReference type="ChEBI" id="CHEBI:57540"/>
    </ligand>
</feature>
<comment type="catalytic activity">
    <reaction evidence="6 7">
        <text>UDP-alpha-D-glucose + 2 NAD(+) + H2O = UDP-alpha-D-glucuronate + 2 NADH + 3 H(+)</text>
        <dbReference type="Rhea" id="RHEA:23596"/>
        <dbReference type="ChEBI" id="CHEBI:15377"/>
        <dbReference type="ChEBI" id="CHEBI:15378"/>
        <dbReference type="ChEBI" id="CHEBI:57540"/>
        <dbReference type="ChEBI" id="CHEBI:57945"/>
        <dbReference type="ChEBI" id="CHEBI:58052"/>
        <dbReference type="ChEBI" id="CHEBI:58885"/>
        <dbReference type="EC" id="1.1.1.22"/>
    </reaction>
</comment>
<feature type="binding site" evidence="10">
    <location>
        <position position="266"/>
    </location>
    <ligand>
        <name>NAD(+)</name>
        <dbReference type="ChEBI" id="CHEBI:57540"/>
    </ligand>
</feature>
<feature type="binding site" evidence="9">
    <location>
        <position position="260"/>
    </location>
    <ligand>
        <name>substrate</name>
    </ligand>
</feature>
<dbReference type="Pfam" id="PF03721">
    <property type="entry name" value="UDPG_MGDP_dh_N"/>
    <property type="match status" value="1"/>
</dbReference>
<reference evidence="12 13" key="1">
    <citation type="submission" date="2018-12" db="EMBL/GenBank/DDBJ databases">
        <title>Bacillus yapensis draft genome sequence.</title>
        <authorList>
            <person name="Yu L."/>
            <person name="Xu X."/>
            <person name="Tang X."/>
        </authorList>
    </citation>
    <scope>NUCLEOTIDE SEQUENCE [LARGE SCALE GENOMIC DNA]</scope>
    <source>
        <strain evidence="12 13">XXST-01</strain>
    </source>
</reference>
<evidence type="ECO:0000256" key="6">
    <source>
        <dbReference type="ARBA" id="ARBA00047473"/>
    </source>
</evidence>
<dbReference type="InterPro" id="IPR008927">
    <property type="entry name" value="6-PGluconate_DH-like_C_sf"/>
</dbReference>
<dbReference type="InterPro" id="IPR014027">
    <property type="entry name" value="UDP-Glc/GDP-Man_DH_C"/>
</dbReference>
<feature type="domain" description="UDP-glucose/GDP-mannose dehydrogenase C-terminal" evidence="11">
    <location>
        <begin position="316"/>
        <end position="417"/>
    </location>
</feature>
<dbReference type="PIRSF" id="PIRSF000124">
    <property type="entry name" value="UDPglc_GDPman_dh"/>
    <property type="match status" value="1"/>
</dbReference>
<evidence type="ECO:0000256" key="2">
    <source>
        <dbReference type="ARBA" id="ARBA00006601"/>
    </source>
</evidence>
<name>A0A3S0KN16_9BACI</name>
<dbReference type="InterPro" id="IPR001732">
    <property type="entry name" value="UDP-Glc/GDP-Man_DH_N"/>
</dbReference>
<evidence type="ECO:0000256" key="3">
    <source>
        <dbReference type="ARBA" id="ARBA00012954"/>
    </source>
</evidence>
<evidence type="ECO:0000256" key="5">
    <source>
        <dbReference type="ARBA" id="ARBA00023027"/>
    </source>
</evidence>
<feature type="binding site" evidence="9">
    <location>
        <begin position="252"/>
        <end position="256"/>
    </location>
    <ligand>
        <name>substrate</name>
    </ligand>
</feature>
<dbReference type="SMART" id="SM00984">
    <property type="entry name" value="UDPG_MGDP_dh_C"/>
    <property type="match status" value="1"/>
</dbReference>
<dbReference type="PIRSF" id="PIRSF500134">
    <property type="entry name" value="UDPglc_DH_bac"/>
    <property type="match status" value="1"/>
</dbReference>
<dbReference type="Gene3D" id="3.40.50.720">
    <property type="entry name" value="NAD(P)-binding Rossmann-like Domain"/>
    <property type="match status" value="2"/>
</dbReference>
<evidence type="ECO:0000256" key="9">
    <source>
        <dbReference type="PIRSR" id="PIRSR500134-2"/>
    </source>
</evidence>
<organism evidence="12 13">
    <name type="scientific">Bacillus yapensis</name>
    <dbReference type="NCBI Taxonomy" id="2492960"/>
    <lineage>
        <taxon>Bacteria</taxon>
        <taxon>Bacillati</taxon>
        <taxon>Bacillota</taxon>
        <taxon>Bacilli</taxon>
        <taxon>Bacillales</taxon>
        <taxon>Bacillaceae</taxon>
        <taxon>Bacillus</taxon>
    </lineage>
</organism>
<evidence type="ECO:0000256" key="8">
    <source>
        <dbReference type="PIRSR" id="PIRSR500134-1"/>
    </source>
</evidence>
<keyword evidence="13" id="KW-1185">Reference proteome</keyword>
<dbReference type="GO" id="GO:0003979">
    <property type="term" value="F:UDP-glucose 6-dehydrogenase activity"/>
    <property type="evidence" value="ECO:0007669"/>
    <property type="project" value="UniProtKB-EC"/>
</dbReference>
<dbReference type="PANTHER" id="PTHR43750:SF3">
    <property type="entry name" value="UDP-GLUCOSE 6-DEHYDROGENASE TUAD"/>
    <property type="match status" value="1"/>
</dbReference>
<accession>A0A3S0KN16</accession>
<dbReference type="SUPFAM" id="SSF51735">
    <property type="entry name" value="NAD(P)-binding Rossmann-fold domains"/>
    <property type="match status" value="1"/>
</dbReference>
<comment type="caution">
    <text evidence="12">The sequence shown here is derived from an EMBL/GenBank/DDBJ whole genome shotgun (WGS) entry which is preliminary data.</text>
</comment>
<feature type="binding site" evidence="10">
    <location>
        <position position="121"/>
    </location>
    <ligand>
        <name>NAD(+)</name>
        <dbReference type="ChEBI" id="CHEBI:57540"/>
    </ligand>
</feature>
<sequence length="442" mass="49433">MNITVIGAGYVGVTTSIAFAEQGYHVFVVDSDKEKLEKLNHAILPFYEEGMEEILKSLLEQQQLIFTNNIQDAVRQSEFIYIAVGTPPLPSGAANLEQIEQVSKAVGSALQEYRTIVIKSTVPIGTGEKVEFIIKEQLNLRKKDIKFDVVANPEFLREGSALHDALYPDRIVVGCENVRARQMMEKLYQHSKAPILFTNRKEAELIKYASNAFLATKISFINELARVSEELGVNISIVSKGMGMDKRIGADFLRAGIGYGGSCFPKDTRALLAMSSEVGMPLKILDAAVGINETQVTWFMKKISNLFGSLEDKHIGVLGLTFKPNTDDIREATSLKLIKELLLHKAIVSAYDPKSTALVKTIYPEIWITTDPLDAINNVDAAILVTEWDEIVHMDWKEARRRVRQPYLFDGRNVLEPKKMAEYGFYYEGVGVGNLRKENLHG</sequence>
<evidence type="ECO:0000259" key="11">
    <source>
        <dbReference type="SMART" id="SM00984"/>
    </source>
</evidence>
<keyword evidence="4 7" id="KW-0560">Oxidoreductase</keyword>
<feature type="binding site" evidence="10">
    <location>
        <position position="330"/>
    </location>
    <ligand>
        <name>NAD(+)</name>
        <dbReference type="ChEBI" id="CHEBI:57540"/>
    </ligand>
</feature>
<dbReference type="OrthoDB" id="9803238at2"/>
<dbReference type="PANTHER" id="PTHR43750">
    <property type="entry name" value="UDP-GLUCOSE 6-DEHYDROGENASE TUAD"/>
    <property type="match status" value="1"/>
</dbReference>
<comment type="similarity">
    <text evidence="2 7">Belongs to the UDP-glucose/GDP-mannose dehydrogenase family.</text>
</comment>
<protein>
    <recommendedName>
        <fullName evidence="3 7">UDP-glucose 6-dehydrogenase</fullName>
        <ecNumber evidence="3 7">1.1.1.22</ecNumber>
    </recommendedName>
</protein>
<dbReference type="InterPro" id="IPR017476">
    <property type="entry name" value="UDP-Glc/GDP-Man"/>
</dbReference>
<dbReference type="AlphaFoldDB" id="A0A3S0KN16"/>
<dbReference type="GO" id="GO:0000271">
    <property type="term" value="P:polysaccharide biosynthetic process"/>
    <property type="evidence" value="ECO:0007669"/>
    <property type="project" value="InterPro"/>
</dbReference>
<dbReference type="NCBIfam" id="TIGR03026">
    <property type="entry name" value="NDP-sugDHase"/>
    <property type="match status" value="1"/>
</dbReference>
<dbReference type="Gene3D" id="1.20.5.100">
    <property type="entry name" value="Cytochrome c1, transmembrane anchor, C-terminal"/>
    <property type="match status" value="1"/>
</dbReference>
<dbReference type="InterPro" id="IPR028357">
    <property type="entry name" value="UDPglc_DH_bac"/>
</dbReference>
<dbReference type="EC" id="1.1.1.22" evidence="3 7"/>
<dbReference type="UniPathway" id="UPA00038">
    <property type="reaction ID" value="UER00491"/>
</dbReference>
<evidence type="ECO:0000313" key="12">
    <source>
        <dbReference type="EMBL" id="RTR30502.1"/>
    </source>
</evidence>
<evidence type="ECO:0000256" key="7">
    <source>
        <dbReference type="PIRNR" id="PIRNR000124"/>
    </source>
</evidence>
<dbReference type="InterPro" id="IPR036220">
    <property type="entry name" value="UDP-Glc/GDP-Man_DH_C_sf"/>
</dbReference>
<dbReference type="GO" id="GO:0051287">
    <property type="term" value="F:NAD binding"/>
    <property type="evidence" value="ECO:0007669"/>
    <property type="project" value="InterPro"/>
</dbReference>
<evidence type="ECO:0000256" key="10">
    <source>
        <dbReference type="PIRSR" id="PIRSR500134-3"/>
    </source>
</evidence>
<dbReference type="InterPro" id="IPR014026">
    <property type="entry name" value="UDP-Glc/GDP-Man_DH_dimer"/>
</dbReference>
<dbReference type="InterPro" id="IPR036291">
    <property type="entry name" value="NAD(P)-bd_dom_sf"/>
</dbReference>
<feature type="active site" description="Nucleophile" evidence="8">
    <location>
        <position position="263"/>
    </location>
</feature>
<evidence type="ECO:0000256" key="4">
    <source>
        <dbReference type="ARBA" id="ARBA00023002"/>
    </source>
</evidence>
<evidence type="ECO:0000313" key="13">
    <source>
        <dbReference type="Proteomes" id="UP000271374"/>
    </source>
</evidence>